<evidence type="ECO:0000313" key="2">
    <source>
        <dbReference type="Proteomes" id="UP000735302"/>
    </source>
</evidence>
<dbReference type="EMBL" id="BLXT01005251">
    <property type="protein sequence ID" value="GFO21092.1"/>
    <property type="molecule type" value="Genomic_DNA"/>
</dbReference>
<gene>
    <name evidence="1" type="ORF">PoB_004759700</name>
</gene>
<comment type="caution">
    <text evidence="1">The sequence shown here is derived from an EMBL/GenBank/DDBJ whole genome shotgun (WGS) entry which is preliminary data.</text>
</comment>
<dbReference type="Proteomes" id="UP000735302">
    <property type="component" value="Unassembled WGS sequence"/>
</dbReference>
<sequence length="105" mass="11715">MMRDSVSISNPEVRGQVFERGGAECGDCPLGSRRRKEGREEVLCLGQTLVIMVLHSNLFSNIYIDVVAALGALSGTDFGGRASFEESRWFRIRNIDTRQTSNYNV</sequence>
<dbReference type="AlphaFoldDB" id="A0AAV4BQ49"/>
<keyword evidence="2" id="KW-1185">Reference proteome</keyword>
<evidence type="ECO:0000313" key="1">
    <source>
        <dbReference type="EMBL" id="GFO21092.1"/>
    </source>
</evidence>
<reference evidence="1 2" key="1">
    <citation type="journal article" date="2021" name="Elife">
        <title>Chloroplast acquisition without the gene transfer in kleptoplastic sea slugs, Plakobranchus ocellatus.</title>
        <authorList>
            <person name="Maeda T."/>
            <person name="Takahashi S."/>
            <person name="Yoshida T."/>
            <person name="Shimamura S."/>
            <person name="Takaki Y."/>
            <person name="Nagai Y."/>
            <person name="Toyoda A."/>
            <person name="Suzuki Y."/>
            <person name="Arimoto A."/>
            <person name="Ishii H."/>
            <person name="Satoh N."/>
            <person name="Nishiyama T."/>
            <person name="Hasebe M."/>
            <person name="Maruyama T."/>
            <person name="Minagawa J."/>
            <person name="Obokata J."/>
            <person name="Shigenobu S."/>
        </authorList>
    </citation>
    <scope>NUCLEOTIDE SEQUENCE [LARGE SCALE GENOMIC DNA]</scope>
</reference>
<name>A0AAV4BQ49_9GAST</name>
<organism evidence="1 2">
    <name type="scientific">Plakobranchus ocellatus</name>
    <dbReference type="NCBI Taxonomy" id="259542"/>
    <lineage>
        <taxon>Eukaryota</taxon>
        <taxon>Metazoa</taxon>
        <taxon>Spiralia</taxon>
        <taxon>Lophotrochozoa</taxon>
        <taxon>Mollusca</taxon>
        <taxon>Gastropoda</taxon>
        <taxon>Heterobranchia</taxon>
        <taxon>Euthyneura</taxon>
        <taxon>Panpulmonata</taxon>
        <taxon>Sacoglossa</taxon>
        <taxon>Placobranchoidea</taxon>
        <taxon>Plakobranchidae</taxon>
        <taxon>Plakobranchus</taxon>
    </lineage>
</organism>
<proteinExistence type="predicted"/>
<accession>A0AAV4BQ49</accession>
<protein>
    <submittedName>
        <fullName evidence="1">Uncharacterized protein</fullName>
    </submittedName>
</protein>